<gene>
    <name evidence="1" type="ORF">EV207_1571</name>
</gene>
<proteinExistence type="predicted"/>
<sequence>MWSRQYPIHKKITLNKYNPELFIHAMENEI</sequence>
<keyword evidence="2" id="KW-1185">Reference proteome</keyword>
<organism evidence="1 2">
    <name type="scientific">Scopulibacillus darangshiensis</name>
    <dbReference type="NCBI Taxonomy" id="442528"/>
    <lineage>
        <taxon>Bacteria</taxon>
        <taxon>Bacillati</taxon>
        <taxon>Bacillota</taxon>
        <taxon>Bacilli</taxon>
        <taxon>Bacillales</taxon>
        <taxon>Sporolactobacillaceae</taxon>
        <taxon>Scopulibacillus</taxon>
    </lineage>
</organism>
<dbReference type="AlphaFoldDB" id="A0A4R2NF93"/>
<evidence type="ECO:0000313" key="1">
    <source>
        <dbReference type="EMBL" id="TCP19927.1"/>
    </source>
</evidence>
<protein>
    <submittedName>
        <fullName evidence="1">Uncharacterized protein</fullName>
    </submittedName>
</protein>
<dbReference type="EMBL" id="SLXK01000057">
    <property type="protein sequence ID" value="TCP19927.1"/>
    <property type="molecule type" value="Genomic_DNA"/>
</dbReference>
<evidence type="ECO:0000313" key="2">
    <source>
        <dbReference type="Proteomes" id="UP000295416"/>
    </source>
</evidence>
<name>A0A4R2NF93_9BACL</name>
<comment type="caution">
    <text evidence="1">The sequence shown here is derived from an EMBL/GenBank/DDBJ whole genome shotgun (WGS) entry which is preliminary data.</text>
</comment>
<accession>A0A4R2NF93</accession>
<reference evidence="1 2" key="1">
    <citation type="submission" date="2019-03" db="EMBL/GenBank/DDBJ databases">
        <title>Genomic Encyclopedia of Type Strains, Phase IV (KMG-IV): sequencing the most valuable type-strain genomes for metagenomic binning, comparative biology and taxonomic classification.</title>
        <authorList>
            <person name="Goeker M."/>
        </authorList>
    </citation>
    <scope>NUCLEOTIDE SEQUENCE [LARGE SCALE GENOMIC DNA]</scope>
    <source>
        <strain evidence="1 2">DSM 19377</strain>
    </source>
</reference>
<dbReference type="Proteomes" id="UP000295416">
    <property type="component" value="Unassembled WGS sequence"/>
</dbReference>